<dbReference type="AlphaFoldDB" id="A0A0F3H132"/>
<dbReference type="Proteomes" id="UP000033423">
    <property type="component" value="Unassembled WGS sequence"/>
</dbReference>
<accession>A0A0F3H132</accession>
<proteinExistence type="predicted"/>
<name>A0A0F3H132_9BACT</name>
<gene>
    <name evidence="1" type="ORF">MBAV_001147</name>
</gene>
<dbReference type="EMBL" id="LACI01000508">
    <property type="protein sequence ID" value="KJU86658.1"/>
    <property type="molecule type" value="Genomic_DNA"/>
</dbReference>
<organism evidence="1 2">
    <name type="scientific">Candidatus Magnetobacterium bavaricum</name>
    <dbReference type="NCBI Taxonomy" id="29290"/>
    <lineage>
        <taxon>Bacteria</taxon>
        <taxon>Pseudomonadati</taxon>
        <taxon>Nitrospirota</taxon>
        <taxon>Thermodesulfovibrionia</taxon>
        <taxon>Thermodesulfovibrionales</taxon>
        <taxon>Candidatus Magnetobacteriaceae</taxon>
        <taxon>Candidatus Magnetobacterium</taxon>
    </lineage>
</organism>
<sequence>MNKGYPTQQEIVQEWRSKVLTPGMVTYQQGVLDFIYYFYSLTGLGKPEVIFCVTPVEAFNTVNELRKKNNPYLNIDLKQILWRENVKTLKSLYIDNSIEMLFN</sequence>
<evidence type="ECO:0000313" key="1">
    <source>
        <dbReference type="EMBL" id="KJU86658.1"/>
    </source>
</evidence>
<evidence type="ECO:0000313" key="2">
    <source>
        <dbReference type="Proteomes" id="UP000033423"/>
    </source>
</evidence>
<comment type="caution">
    <text evidence="1">The sequence shown here is derived from an EMBL/GenBank/DDBJ whole genome shotgun (WGS) entry which is preliminary data.</text>
</comment>
<feature type="non-terminal residue" evidence="1">
    <location>
        <position position="103"/>
    </location>
</feature>
<reference evidence="1 2" key="1">
    <citation type="submission" date="2015-02" db="EMBL/GenBank/DDBJ databases">
        <title>Single-cell genomics of uncultivated deep-branching MTB reveals a conserved set of magnetosome genes.</title>
        <authorList>
            <person name="Kolinko S."/>
            <person name="Richter M."/>
            <person name="Glockner F.O."/>
            <person name="Brachmann A."/>
            <person name="Schuler D."/>
        </authorList>
    </citation>
    <scope>NUCLEOTIDE SEQUENCE [LARGE SCALE GENOMIC DNA]</scope>
    <source>
        <strain evidence="1">TM-1</strain>
    </source>
</reference>
<keyword evidence="2" id="KW-1185">Reference proteome</keyword>
<protein>
    <submittedName>
        <fullName evidence="1">Uncharacterized protein</fullName>
    </submittedName>
</protein>